<keyword evidence="6" id="KW-1185">Reference proteome</keyword>
<proteinExistence type="predicted"/>
<evidence type="ECO:0000256" key="2">
    <source>
        <dbReference type="ARBA" id="ARBA00023172"/>
    </source>
</evidence>
<protein>
    <submittedName>
        <fullName evidence="5">Resolvase-like protein</fullName>
    </submittedName>
</protein>
<keyword evidence="2" id="KW-0233">DNA recombination</keyword>
<reference evidence="5 6" key="1">
    <citation type="submission" date="2017-08" db="EMBL/GenBank/DDBJ databases">
        <authorList>
            <person name="de Groot N.N."/>
        </authorList>
    </citation>
    <scope>NUCLEOTIDE SEQUENCE [LARGE SCALE GENOMIC DNA]</scope>
    <source>
        <strain evidence="5 6">JC228</strain>
    </source>
</reference>
<evidence type="ECO:0000313" key="5">
    <source>
        <dbReference type="EMBL" id="SNX71182.1"/>
    </source>
</evidence>
<evidence type="ECO:0000256" key="1">
    <source>
        <dbReference type="ARBA" id="ARBA00023125"/>
    </source>
</evidence>
<dbReference type="EMBL" id="OAOP01000005">
    <property type="protein sequence ID" value="SNX71182.1"/>
    <property type="molecule type" value="Genomic_DNA"/>
</dbReference>
<dbReference type="OrthoDB" id="2757355at2"/>
<dbReference type="SUPFAM" id="SSF53041">
    <property type="entry name" value="Resolvase-like"/>
    <property type="match status" value="1"/>
</dbReference>
<feature type="domain" description="Resolvase/invertase-type recombinase catalytic" evidence="4">
    <location>
        <begin position="24"/>
        <end position="180"/>
    </location>
</feature>
<dbReference type="InterPro" id="IPR006119">
    <property type="entry name" value="Resolv_N"/>
</dbReference>
<dbReference type="PANTHER" id="PTHR30461:SF2">
    <property type="entry name" value="SERINE RECOMBINASE PINE-RELATED"/>
    <property type="match status" value="1"/>
</dbReference>
<keyword evidence="1" id="KW-0238">DNA-binding</keyword>
<accession>A0A285CUF9</accession>
<dbReference type="Gene3D" id="3.40.50.1390">
    <property type="entry name" value="Resolvase, N-terminal catalytic domain"/>
    <property type="match status" value="1"/>
</dbReference>
<feature type="coiled-coil region" evidence="3">
    <location>
        <begin position="356"/>
        <end position="419"/>
    </location>
</feature>
<dbReference type="PROSITE" id="PS51736">
    <property type="entry name" value="RECOMBINASES_3"/>
    <property type="match status" value="1"/>
</dbReference>
<evidence type="ECO:0000313" key="6">
    <source>
        <dbReference type="Proteomes" id="UP000219546"/>
    </source>
</evidence>
<dbReference type="CDD" id="cd00338">
    <property type="entry name" value="Ser_Recombinase"/>
    <property type="match status" value="1"/>
</dbReference>
<dbReference type="PANTHER" id="PTHR30461">
    <property type="entry name" value="DNA-INVERTASE FROM LAMBDOID PROPHAGE"/>
    <property type="match status" value="1"/>
</dbReference>
<dbReference type="GO" id="GO:0000150">
    <property type="term" value="F:DNA strand exchange activity"/>
    <property type="evidence" value="ECO:0007669"/>
    <property type="project" value="InterPro"/>
</dbReference>
<dbReference type="InterPro" id="IPR050639">
    <property type="entry name" value="SSR_resolvase"/>
</dbReference>
<evidence type="ECO:0000256" key="3">
    <source>
        <dbReference type="SAM" id="Coils"/>
    </source>
</evidence>
<dbReference type="Pfam" id="PF00239">
    <property type="entry name" value="Resolvase"/>
    <property type="match status" value="1"/>
</dbReference>
<keyword evidence="3" id="KW-0175">Coiled coil</keyword>
<organism evidence="5 6">
    <name type="scientific">Bacillus oleivorans</name>
    <dbReference type="NCBI Taxonomy" id="1448271"/>
    <lineage>
        <taxon>Bacteria</taxon>
        <taxon>Bacillati</taxon>
        <taxon>Bacillota</taxon>
        <taxon>Bacilli</taxon>
        <taxon>Bacillales</taxon>
        <taxon>Bacillaceae</taxon>
        <taxon>Bacillus</taxon>
    </lineage>
</organism>
<dbReference type="Proteomes" id="UP000219546">
    <property type="component" value="Unassembled WGS sequence"/>
</dbReference>
<dbReference type="AlphaFoldDB" id="A0A285CUF9"/>
<dbReference type="RefSeq" id="WP_097158860.1">
    <property type="nucleotide sequence ID" value="NZ_JBEPMQ010000004.1"/>
</dbReference>
<evidence type="ECO:0000259" key="4">
    <source>
        <dbReference type="PROSITE" id="PS51736"/>
    </source>
</evidence>
<dbReference type="Gene3D" id="3.90.1750.20">
    <property type="entry name" value="Putative Large Serine Recombinase, Chain B, Domain 2"/>
    <property type="match status" value="1"/>
</dbReference>
<dbReference type="InterPro" id="IPR036162">
    <property type="entry name" value="Resolvase-like_N_sf"/>
</dbReference>
<dbReference type="GO" id="GO:0003677">
    <property type="term" value="F:DNA binding"/>
    <property type="evidence" value="ECO:0007669"/>
    <property type="project" value="UniProtKB-KW"/>
</dbReference>
<sequence length="479" mass="56586">MEGDLFNVYSPTVYDQIMEEVKKSIGVYLRVSGSSQSIKLQEEKAKNWVEENGYSWSEDIEHFNENVLSANQIAIENRPELIRLLKSIESGQIKVLIIFARDRLARNYYEYMEIVTLILKYKVKVIIVGDTAPFSYNFLTEGVYGIQIQQDGTNIASRIKTVQNLYPDQKFGFINDKVNRKYQINEKYHYGILTFFQEVSKADTFEKLSTLLTEFKSKYKRKSVEECWKLLRTAFYAGYDSKGGNYFHLTYIVPIVSLELFKKVQDVLDYYETDFIKAIRMSEQEAFFHPTCGTCGGKMAHRKGKIGSLPASYYCKSHKSNYILVQELNAEIIETMLKIFNNLSREKINKLAIFSTNKAIRSLKEKKDQLNEMMRRGRTDFFSRNKSFQRNPVELVNRRNELLQEQEFLQRQIDDLNYTKRVLVDIEKIIKQKLFYKIKTDEIYIYLSFFLEDIRINKNSIDFKVYFTEFLEEGFNEYE</sequence>
<gene>
    <name evidence="5" type="ORF">SAMN05877753_10517</name>
</gene>
<name>A0A285CUF9_9BACI</name>
<dbReference type="SMART" id="SM00857">
    <property type="entry name" value="Resolvase"/>
    <property type="match status" value="1"/>
</dbReference>
<dbReference type="InterPro" id="IPR038109">
    <property type="entry name" value="DNA_bind_recomb_sf"/>
</dbReference>